<name>A0A383F7H9_9ZZZZ</name>
<evidence type="ECO:0000313" key="1">
    <source>
        <dbReference type="EMBL" id="SVE64949.1"/>
    </source>
</evidence>
<dbReference type="Pfam" id="PF01041">
    <property type="entry name" value="DegT_DnrJ_EryC1"/>
    <property type="match status" value="1"/>
</dbReference>
<gene>
    <name evidence="1" type="ORF">METZ01_LOCUS517803</name>
</gene>
<dbReference type="InterPro" id="IPR000653">
    <property type="entry name" value="DegT/StrS_aminotransferase"/>
</dbReference>
<reference evidence="1" key="1">
    <citation type="submission" date="2018-05" db="EMBL/GenBank/DDBJ databases">
        <authorList>
            <person name="Lanie J.A."/>
            <person name="Ng W.-L."/>
            <person name="Kazmierczak K.M."/>
            <person name="Andrzejewski T.M."/>
            <person name="Davidsen T.M."/>
            <person name="Wayne K.J."/>
            <person name="Tettelin H."/>
            <person name="Glass J.I."/>
            <person name="Rusch D."/>
            <person name="Podicherti R."/>
            <person name="Tsui H.-C.T."/>
            <person name="Winkler M.E."/>
        </authorList>
    </citation>
    <scope>NUCLEOTIDE SEQUENCE</scope>
</reference>
<dbReference type="GO" id="GO:0030170">
    <property type="term" value="F:pyridoxal phosphate binding"/>
    <property type="evidence" value="ECO:0007669"/>
    <property type="project" value="TreeGrafter"/>
</dbReference>
<dbReference type="PANTHER" id="PTHR30244">
    <property type="entry name" value="TRANSAMINASE"/>
    <property type="match status" value="1"/>
</dbReference>
<dbReference type="PANTHER" id="PTHR30244:SF34">
    <property type="entry name" value="DTDP-4-AMINO-4,6-DIDEOXYGALACTOSE TRANSAMINASE"/>
    <property type="match status" value="1"/>
</dbReference>
<dbReference type="GO" id="GO:0000271">
    <property type="term" value="P:polysaccharide biosynthetic process"/>
    <property type="evidence" value="ECO:0007669"/>
    <property type="project" value="TreeGrafter"/>
</dbReference>
<accession>A0A383F7H9</accession>
<dbReference type="EMBL" id="UINC01232118">
    <property type="protein sequence ID" value="SVE64949.1"/>
    <property type="molecule type" value="Genomic_DNA"/>
</dbReference>
<dbReference type="AlphaFoldDB" id="A0A383F7H9"/>
<dbReference type="GO" id="GO:0008483">
    <property type="term" value="F:transaminase activity"/>
    <property type="evidence" value="ECO:0007669"/>
    <property type="project" value="TreeGrafter"/>
</dbReference>
<dbReference type="SUPFAM" id="SSF53383">
    <property type="entry name" value="PLP-dependent transferases"/>
    <property type="match status" value="1"/>
</dbReference>
<dbReference type="Gene3D" id="3.40.640.10">
    <property type="entry name" value="Type I PLP-dependent aspartate aminotransferase-like (Major domain)"/>
    <property type="match status" value="1"/>
</dbReference>
<proteinExistence type="predicted"/>
<organism evidence="1">
    <name type="scientific">marine metagenome</name>
    <dbReference type="NCBI Taxonomy" id="408172"/>
    <lineage>
        <taxon>unclassified sequences</taxon>
        <taxon>metagenomes</taxon>
        <taxon>ecological metagenomes</taxon>
    </lineage>
</organism>
<feature type="non-terminal residue" evidence="1">
    <location>
        <position position="105"/>
    </location>
</feature>
<evidence type="ECO:0008006" key="2">
    <source>
        <dbReference type="Google" id="ProtNLM"/>
    </source>
</evidence>
<dbReference type="InterPro" id="IPR015424">
    <property type="entry name" value="PyrdxlP-dep_Trfase"/>
</dbReference>
<sequence length="105" mass="11574">MTLENKNMKKNYIHVPYGTTVHGEEEIAAVNKVLKTSTQMGICVRDFEEKVAETFNKKYGIMVNSGSSALLLAAEIMDLPKNSEVITPALTFATTVSCLVKNHLI</sequence>
<dbReference type="InterPro" id="IPR015421">
    <property type="entry name" value="PyrdxlP-dep_Trfase_major"/>
</dbReference>
<protein>
    <recommendedName>
        <fullName evidence="2">DegT/DnrJ/EryC1/StrS aminotransferase family protein</fullName>
    </recommendedName>
</protein>